<accession>A0A443STB9</accession>
<dbReference type="PANTHER" id="PTHR47705">
    <property type="entry name" value="AGAP000321-PA"/>
    <property type="match status" value="1"/>
</dbReference>
<evidence type="ECO:0000259" key="1">
    <source>
        <dbReference type="Pfam" id="PF22979"/>
    </source>
</evidence>
<evidence type="ECO:0000313" key="3">
    <source>
        <dbReference type="Proteomes" id="UP000288716"/>
    </source>
</evidence>
<comment type="caution">
    <text evidence="2">The sequence shown here is derived from an EMBL/GenBank/DDBJ whole genome shotgun (WGS) entry which is preliminary data.</text>
</comment>
<dbReference type="STRING" id="299467.A0A443STB9"/>
<dbReference type="PANTHER" id="PTHR47705:SF1">
    <property type="entry name" value="PNP_UDP_1 DOMAIN-CONTAINING PROTEIN"/>
    <property type="match status" value="1"/>
</dbReference>
<protein>
    <recommendedName>
        <fullName evidence="1">Winged helix-turn-helix domain-containing protein</fullName>
    </recommendedName>
</protein>
<feature type="domain" description="Winged helix-turn-helix" evidence="1">
    <location>
        <begin position="167"/>
        <end position="230"/>
    </location>
</feature>
<dbReference type="GO" id="GO:0009116">
    <property type="term" value="P:nucleoside metabolic process"/>
    <property type="evidence" value="ECO:0007669"/>
    <property type="project" value="InterPro"/>
</dbReference>
<name>A0A443STB9_9ACAR</name>
<dbReference type="InterPro" id="IPR055121">
    <property type="entry name" value="HTH_69"/>
</dbReference>
<gene>
    <name evidence="2" type="ORF">B4U80_03213</name>
</gene>
<dbReference type="OrthoDB" id="1577640at2759"/>
<sequence>MDQSEEKIVMTPLKREVGLNVLLLERVDVSQMDSNRVIHEAGGNHKGIVINKQAANCVLTAPQASLSFKVFMVNAATNSHTKESRHLKFWFKNVVAEEDRMQRAQTFFRSLVNPSEFPEDYIRYIMKIMKLMQHQYKDIMTIEVEIKQLEQIEEPPSRPFSVDDNSLGVKKEVSIHKILEVIESCYPNAISLSGIATATQASEEEAYFFVSELLSKNVIKAMDNNTFMRITQNDTQVKLVKQMPKVVRSQQPTIAIITAQYAEKLAVDAMIDNKDTYVRYKTEGESNVYTLGNIGWHRVVSTKLPAVGHSRGAMIAAGNTTTRLLGKLLQVLIINNCNCCALGSFQRVEYVFMVGVGGGVPHYTDYKKHVRLGDVVVSAPPPGTEKPYIYIHFEELKNSPEERTNGANGHISSNSFSCRTWCPPNLELQEVSQRLWEQGSEEENNRIWEQYIKDGLSELDDQEADFTRPAPESDKLYMSIGTKDLIEVGHPQPRDDEYNPRAHGMPMVHFGAIASGRVAVNDEQIRQDIANKYEIKAFDTEFDAVAESVYGNRKERYAFIRGICDYKDGTRKKEWQPCAALNAAAFMKAVIMNLSPMTEA</sequence>
<dbReference type="VEuPathDB" id="VectorBase:LDEU001252"/>
<dbReference type="AlphaFoldDB" id="A0A443STB9"/>
<reference evidence="2 3" key="1">
    <citation type="journal article" date="2018" name="Gigascience">
        <title>Genomes of trombidid mites reveal novel predicted allergens and laterally-transferred genes associated with secondary metabolism.</title>
        <authorList>
            <person name="Dong X."/>
            <person name="Chaisiri K."/>
            <person name="Xia D."/>
            <person name="Armstrong S.D."/>
            <person name="Fang Y."/>
            <person name="Donnelly M.J."/>
            <person name="Kadowaki T."/>
            <person name="McGarry J.W."/>
            <person name="Darby A.C."/>
            <person name="Makepeace B.L."/>
        </authorList>
    </citation>
    <scope>NUCLEOTIDE SEQUENCE [LARGE SCALE GENOMIC DNA]</scope>
    <source>
        <strain evidence="2">UoL-UT</strain>
    </source>
</reference>
<dbReference type="EMBL" id="NCKV01000376">
    <property type="protein sequence ID" value="RWS30789.1"/>
    <property type="molecule type" value="Genomic_DNA"/>
</dbReference>
<keyword evidence="3" id="KW-1185">Reference proteome</keyword>
<dbReference type="Proteomes" id="UP000288716">
    <property type="component" value="Unassembled WGS sequence"/>
</dbReference>
<dbReference type="GO" id="GO:0003824">
    <property type="term" value="F:catalytic activity"/>
    <property type="evidence" value="ECO:0007669"/>
    <property type="project" value="InterPro"/>
</dbReference>
<evidence type="ECO:0000313" key="2">
    <source>
        <dbReference type="EMBL" id="RWS30789.1"/>
    </source>
</evidence>
<dbReference type="Pfam" id="PF22979">
    <property type="entry name" value="HTH_69"/>
    <property type="match status" value="1"/>
</dbReference>
<organism evidence="2 3">
    <name type="scientific">Leptotrombidium deliense</name>
    <dbReference type="NCBI Taxonomy" id="299467"/>
    <lineage>
        <taxon>Eukaryota</taxon>
        <taxon>Metazoa</taxon>
        <taxon>Ecdysozoa</taxon>
        <taxon>Arthropoda</taxon>
        <taxon>Chelicerata</taxon>
        <taxon>Arachnida</taxon>
        <taxon>Acari</taxon>
        <taxon>Acariformes</taxon>
        <taxon>Trombidiformes</taxon>
        <taxon>Prostigmata</taxon>
        <taxon>Anystina</taxon>
        <taxon>Parasitengona</taxon>
        <taxon>Trombiculoidea</taxon>
        <taxon>Trombiculidae</taxon>
        <taxon>Leptotrombidium</taxon>
    </lineage>
</organism>
<dbReference type="SUPFAM" id="SSF53167">
    <property type="entry name" value="Purine and uridine phosphorylases"/>
    <property type="match status" value="1"/>
</dbReference>
<dbReference type="InterPro" id="IPR035994">
    <property type="entry name" value="Nucleoside_phosphorylase_sf"/>
</dbReference>
<proteinExistence type="predicted"/>
<dbReference type="Gene3D" id="3.40.50.1580">
    <property type="entry name" value="Nucleoside phosphorylase domain"/>
    <property type="match status" value="1"/>
</dbReference>